<proteinExistence type="inferred from homology"/>
<evidence type="ECO:0000259" key="6">
    <source>
        <dbReference type="SMART" id="SM00849"/>
    </source>
</evidence>
<comment type="cofactor">
    <cofactor evidence="1">
        <name>Zn(2+)</name>
        <dbReference type="ChEBI" id="CHEBI:29105"/>
    </cofactor>
</comment>
<dbReference type="Gene3D" id="3.60.15.10">
    <property type="entry name" value="Ribonuclease Z/Hydroxyacylglutathione hydrolase-like"/>
    <property type="match status" value="1"/>
</dbReference>
<evidence type="ECO:0000256" key="5">
    <source>
        <dbReference type="ARBA" id="ARBA00022833"/>
    </source>
</evidence>
<feature type="domain" description="Metallo-beta-lactamase" evidence="6">
    <location>
        <begin position="46"/>
        <end position="261"/>
    </location>
</feature>
<dbReference type="RefSeq" id="WP_158369708.1">
    <property type="nucleotide sequence ID" value="NZ_JAOQJU010000008.1"/>
</dbReference>
<dbReference type="CDD" id="cd07729">
    <property type="entry name" value="AHL_lactonase_MBL-fold"/>
    <property type="match status" value="1"/>
</dbReference>
<organism evidence="7 8">
    <name type="scientific">Dorea acetigenes</name>
    <dbReference type="NCBI Taxonomy" id="2981787"/>
    <lineage>
        <taxon>Bacteria</taxon>
        <taxon>Bacillati</taxon>
        <taxon>Bacillota</taxon>
        <taxon>Clostridia</taxon>
        <taxon>Lachnospirales</taxon>
        <taxon>Lachnospiraceae</taxon>
        <taxon>Dorea</taxon>
    </lineage>
</organism>
<dbReference type="InterPro" id="IPR001279">
    <property type="entry name" value="Metallo-B-lactamas"/>
</dbReference>
<evidence type="ECO:0000256" key="2">
    <source>
        <dbReference type="ARBA" id="ARBA00007749"/>
    </source>
</evidence>
<dbReference type="InterPro" id="IPR036866">
    <property type="entry name" value="RibonucZ/Hydroxyglut_hydro"/>
</dbReference>
<dbReference type="EMBL" id="JAOQJU010000008">
    <property type="protein sequence ID" value="MCU6686576.1"/>
    <property type="molecule type" value="Genomic_DNA"/>
</dbReference>
<evidence type="ECO:0000256" key="4">
    <source>
        <dbReference type="ARBA" id="ARBA00022801"/>
    </source>
</evidence>
<dbReference type="PANTHER" id="PTHR42978">
    <property type="entry name" value="QUORUM-QUENCHING LACTONASE YTNP-RELATED-RELATED"/>
    <property type="match status" value="1"/>
</dbReference>
<dbReference type="InterPro" id="IPR051013">
    <property type="entry name" value="MBL_superfamily_lactonases"/>
</dbReference>
<dbReference type="PANTHER" id="PTHR42978:SF2">
    <property type="entry name" value="102 KBASES UNSTABLE REGION: FROM 1 TO 119443"/>
    <property type="match status" value="1"/>
</dbReference>
<keyword evidence="3" id="KW-0479">Metal-binding</keyword>
<sequence length="272" mass="30573">MNRIEIYAMRCGTVGTDETVPDKRKSRNPFAYSGILRGKKHQVWLPVYVYLIVHPKGKILIDTGWHTQVRQDQKKHLSWKLNIASKALLPVGEAVTEQLKALGLSSEELDYVLLTHLDVDHVSGLELVKDAKCICASDAELCAVEKGDIRYNRKLWENIAIQPIHMENTGLGPHGRSVDVFQDGTVQFVDVSGHSAGTTGVLIQNQGKFVLITADACYNRQSWEQMCLPGIMVNKDKAKASLKWVHDMSQKKECMEILATHDPEIRPHKIIL</sequence>
<comment type="similarity">
    <text evidence="2">Belongs to the metallo-beta-lactamase superfamily.</text>
</comment>
<keyword evidence="4" id="KW-0378">Hydrolase</keyword>
<keyword evidence="8" id="KW-1185">Reference proteome</keyword>
<accession>A0ABT2RMF8</accession>
<dbReference type="Proteomes" id="UP001652431">
    <property type="component" value="Unassembled WGS sequence"/>
</dbReference>
<evidence type="ECO:0000313" key="7">
    <source>
        <dbReference type="EMBL" id="MCU6686576.1"/>
    </source>
</evidence>
<evidence type="ECO:0000313" key="8">
    <source>
        <dbReference type="Proteomes" id="UP001652431"/>
    </source>
</evidence>
<dbReference type="SUPFAM" id="SSF56281">
    <property type="entry name" value="Metallo-hydrolase/oxidoreductase"/>
    <property type="match status" value="1"/>
</dbReference>
<comment type="caution">
    <text evidence="7">The sequence shown here is derived from an EMBL/GenBank/DDBJ whole genome shotgun (WGS) entry which is preliminary data.</text>
</comment>
<evidence type="ECO:0000256" key="1">
    <source>
        <dbReference type="ARBA" id="ARBA00001947"/>
    </source>
</evidence>
<evidence type="ECO:0000256" key="3">
    <source>
        <dbReference type="ARBA" id="ARBA00022723"/>
    </source>
</evidence>
<dbReference type="SMART" id="SM00849">
    <property type="entry name" value="Lactamase_B"/>
    <property type="match status" value="1"/>
</dbReference>
<name>A0ABT2RMF8_9FIRM</name>
<protein>
    <submittedName>
        <fullName evidence="7">N-acyl homoserine lactonase family protein</fullName>
    </submittedName>
</protein>
<keyword evidence="5" id="KW-0862">Zinc</keyword>
<dbReference type="Pfam" id="PF00753">
    <property type="entry name" value="Lactamase_B"/>
    <property type="match status" value="1"/>
</dbReference>
<gene>
    <name evidence="7" type="ORF">OCV99_08440</name>
</gene>
<reference evidence="7 8" key="1">
    <citation type="journal article" date="2021" name="ISME Commun">
        <title>Automated analysis of genomic sequences facilitates high-throughput and comprehensive description of bacteria.</title>
        <authorList>
            <person name="Hitch T.C.A."/>
        </authorList>
    </citation>
    <scope>NUCLEOTIDE SEQUENCE [LARGE SCALE GENOMIC DNA]</scope>
    <source>
        <strain evidence="7 8">Sanger_03</strain>
    </source>
</reference>